<feature type="transmembrane region" description="Helical" evidence="1">
    <location>
        <begin position="43"/>
        <end position="61"/>
    </location>
</feature>
<accession>A0A3M0HSU7</accession>
<keyword evidence="3" id="KW-1185">Reference proteome</keyword>
<feature type="transmembrane region" description="Helical" evidence="1">
    <location>
        <begin position="67"/>
        <end position="89"/>
    </location>
</feature>
<dbReference type="AlphaFoldDB" id="A0A3M0HSU7"/>
<feature type="transmembrane region" description="Helical" evidence="1">
    <location>
        <begin position="110"/>
        <end position="131"/>
    </location>
</feature>
<keyword evidence="1" id="KW-1133">Transmembrane helix</keyword>
<keyword evidence="1" id="KW-0472">Membrane</keyword>
<dbReference type="EMBL" id="PENI01000041">
    <property type="protein sequence ID" value="RMB80541.1"/>
    <property type="molecule type" value="Genomic_DNA"/>
</dbReference>
<dbReference type="Proteomes" id="UP000270471">
    <property type="component" value="Unassembled WGS sequence"/>
</dbReference>
<keyword evidence="1" id="KW-0812">Transmembrane</keyword>
<evidence type="ECO:0000313" key="3">
    <source>
        <dbReference type="Proteomes" id="UP000270471"/>
    </source>
</evidence>
<reference evidence="2 3" key="1">
    <citation type="submission" date="2017-11" db="EMBL/GenBank/DDBJ databases">
        <title>Draft genome of actinobacteria isolated from guarana (Paullinia cupana (Mart.) Ducke.</title>
        <authorList>
            <person name="Siqueira K.A."/>
            <person name="Liotti R.G."/>
            <person name="Mendes T.A.O."/>
            <person name="Soares M.A."/>
        </authorList>
    </citation>
    <scope>NUCLEOTIDE SEQUENCE [LARGE SCALE GENOMIC DNA]</scope>
    <source>
        <strain evidence="2 3">193</strain>
    </source>
</reference>
<name>A0A3M0HSU7_9ACTN</name>
<sequence>MIAVAASAWFIVAMRMLFVGVKVPDDVRDALAEQRRRDQWKAYFLVPVLMAILLGVNLLRPDPASEILFLYSLTFAVIPVAFFPVRGRIFKDDAARQQNPGVEIKPDRFAMVWVICALCLVTLIAVVALSLRHPG</sequence>
<comment type="caution">
    <text evidence="2">The sequence shown here is derived from an EMBL/GenBank/DDBJ whole genome shotgun (WGS) entry which is preliminary data.</text>
</comment>
<feature type="transmembrane region" description="Helical" evidence="1">
    <location>
        <begin position="6"/>
        <end position="23"/>
    </location>
</feature>
<gene>
    <name evidence="2" type="ORF">CTZ28_39840</name>
</gene>
<organism evidence="2 3">
    <name type="scientific">Streptomyces shenzhenensis</name>
    <dbReference type="NCBI Taxonomy" id="943815"/>
    <lineage>
        <taxon>Bacteria</taxon>
        <taxon>Bacillati</taxon>
        <taxon>Actinomycetota</taxon>
        <taxon>Actinomycetes</taxon>
        <taxon>Kitasatosporales</taxon>
        <taxon>Streptomycetaceae</taxon>
        <taxon>Streptomyces</taxon>
    </lineage>
</organism>
<proteinExistence type="predicted"/>
<protein>
    <submittedName>
        <fullName evidence="2">Uncharacterized protein</fullName>
    </submittedName>
</protein>
<evidence type="ECO:0000313" key="2">
    <source>
        <dbReference type="EMBL" id="RMB80541.1"/>
    </source>
</evidence>
<evidence type="ECO:0000256" key="1">
    <source>
        <dbReference type="SAM" id="Phobius"/>
    </source>
</evidence>